<evidence type="ECO:0000313" key="3">
    <source>
        <dbReference type="Proteomes" id="UP000316270"/>
    </source>
</evidence>
<reference evidence="2 3" key="1">
    <citation type="submission" date="2019-07" db="EMBL/GenBank/DDBJ databases">
        <title>Finished genome of Venturia effusa.</title>
        <authorList>
            <person name="Young C.A."/>
            <person name="Cox M.P."/>
            <person name="Ganley A.R.D."/>
            <person name="David W.J."/>
        </authorList>
    </citation>
    <scope>NUCLEOTIDE SEQUENCE [LARGE SCALE GENOMIC DNA]</scope>
    <source>
        <strain evidence="3">albino</strain>
    </source>
</reference>
<evidence type="ECO:0000313" key="2">
    <source>
        <dbReference type="EMBL" id="QDS68546.1"/>
    </source>
</evidence>
<feature type="region of interest" description="Disordered" evidence="1">
    <location>
        <begin position="1"/>
        <end position="48"/>
    </location>
</feature>
<gene>
    <name evidence="2" type="ORF">FKW77_010913</name>
</gene>
<dbReference type="Proteomes" id="UP000316270">
    <property type="component" value="Chromosome 1"/>
</dbReference>
<proteinExistence type="predicted"/>
<feature type="compositionally biased region" description="Low complexity" evidence="1">
    <location>
        <begin position="27"/>
        <end position="42"/>
    </location>
</feature>
<evidence type="ECO:0000256" key="1">
    <source>
        <dbReference type="SAM" id="MobiDB-lite"/>
    </source>
</evidence>
<accession>A0A517KYS6</accession>
<dbReference type="EMBL" id="CP042185">
    <property type="protein sequence ID" value="QDS68546.1"/>
    <property type="molecule type" value="Genomic_DNA"/>
</dbReference>
<name>A0A517KYS6_9PEZI</name>
<sequence>MPLNLRLAAHPRNERRHDDTPSPWPLDPSMKKLLLPSSSQSDSKTRVLDEDTRQFLRTAPVVEGVCRAGGASQLDTGEIRQNFTTPTPPAIPIELRRTEEYDFDVRAHRGSTGVDG</sequence>
<organism evidence="2 3">
    <name type="scientific">Venturia effusa</name>
    <dbReference type="NCBI Taxonomy" id="50376"/>
    <lineage>
        <taxon>Eukaryota</taxon>
        <taxon>Fungi</taxon>
        <taxon>Dikarya</taxon>
        <taxon>Ascomycota</taxon>
        <taxon>Pezizomycotina</taxon>
        <taxon>Dothideomycetes</taxon>
        <taxon>Pleosporomycetidae</taxon>
        <taxon>Venturiales</taxon>
        <taxon>Venturiaceae</taxon>
        <taxon>Venturia</taxon>
    </lineage>
</organism>
<feature type="compositionally biased region" description="Basic and acidic residues" evidence="1">
    <location>
        <begin position="11"/>
        <end position="20"/>
    </location>
</feature>
<dbReference type="AlphaFoldDB" id="A0A517KYS6"/>
<protein>
    <submittedName>
        <fullName evidence="2">Uncharacterized protein</fullName>
    </submittedName>
</protein>
<keyword evidence="3" id="KW-1185">Reference proteome</keyword>